<keyword evidence="1" id="KW-0812">Transmembrane</keyword>
<evidence type="ECO:0000313" key="3">
    <source>
        <dbReference type="Proteomes" id="UP000290624"/>
    </source>
</evidence>
<keyword evidence="3" id="KW-1185">Reference proteome</keyword>
<evidence type="ECO:0000256" key="1">
    <source>
        <dbReference type="SAM" id="Phobius"/>
    </source>
</evidence>
<dbReference type="EMBL" id="PPCV01000010">
    <property type="protein sequence ID" value="RXW31298.1"/>
    <property type="molecule type" value="Genomic_DNA"/>
</dbReference>
<dbReference type="OrthoDB" id="4871596at2"/>
<keyword evidence="1" id="KW-1133">Transmembrane helix</keyword>
<feature type="transmembrane region" description="Helical" evidence="1">
    <location>
        <begin position="38"/>
        <end position="60"/>
    </location>
</feature>
<name>A0A4V1Q744_9ACTN</name>
<proteinExistence type="predicted"/>
<dbReference type="AlphaFoldDB" id="A0A4V1Q744"/>
<reference evidence="2 3" key="1">
    <citation type="submission" date="2018-01" db="EMBL/GenBank/DDBJ databases">
        <title>Lactibacter flavus gen. nov., sp. nov., a novel bacterium of the family Propionibacteriaceae isolated from raw milk and dairy products.</title>
        <authorList>
            <person name="Wenning M."/>
            <person name="Breitenwieser F."/>
            <person name="Huptas C."/>
            <person name="von Neubeck M."/>
            <person name="Busse H.-J."/>
            <person name="Scherer S."/>
        </authorList>
    </citation>
    <scope>NUCLEOTIDE SEQUENCE [LARGE SCALE GENOMIC DNA]</scope>
    <source>
        <strain evidence="2 3">VG341</strain>
    </source>
</reference>
<dbReference type="Proteomes" id="UP000290624">
    <property type="component" value="Unassembled WGS sequence"/>
</dbReference>
<accession>A0A4V1Q744</accession>
<evidence type="ECO:0000313" key="2">
    <source>
        <dbReference type="EMBL" id="RXW31298.1"/>
    </source>
</evidence>
<organism evidence="2 3">
    <name type="scientific">Propioniciclava flava</name>
    <dbReference type="NCBI Taxonomy" id="2072026"/>
    <lineage>
        <taxon>Bacteria</taxon>
        <taxon>Bacillati</taxon>
        <taxon>Actinomycetota</taxon>
        <taxon>Actinomycetes</taxon>
        <taxon>Propionibacteriales</taxon>
        <taxon>Propionibacteriaceae</taxon>
        <taxon>Propioniciclava</taxon>
    </lineage>
</organism>
<dbReference type="Gene3D" id="2.40.50.140">
    <property type="entry name" value="Nucleic acid-binding proteins"/>
    <property type="match status" value="1"/>
</dbReference>
<gene>
    <name evidence="2" type="ORF">C1706_12525</name>
</gene>
<protein>
    <submittedName>
        <fullName evidence="2">Uncharacterized protein</fullName>
    </submittedName>
</protein>
<dbReference type="RefSeq" id="WP_129459573.1">
    <property type="nucleotide sequence ID" value="NZ_PPCV01000010.1"/>
</dbReference>
<dbReference type="InterPro" id="IPR012340">
    <property type="entry name" value="NA-bd_OB-fold"/>
</dbReference>
<keyword evidence="1" id="KW-0472">Membrane</keyword>
<comment type="caution">
    <text evidence="2">The sequence shown here is derived from an EMBL/GenBank/DDBJ whole genome shotgun (WGS) entry which is preliminary data.</text>
</comment>
<sequence>MTTFLVLGGTGIALVVLSLILGDVLEGVLHLDALDNDLFSVSTLAAFVGSFGFGGAIGLALSDNLPLALVVGVVIGLLAAAGAWRLTRALRRDDATSFSATSLIGHTASVITAIPSDGYGEVRLNVGGHVRKYAARCARPVAAGEAVWVSAVVSPTAVAVTPLDSRTPGLTPTAST</sequence>
<feature type="transmembrane region" description="Helical" evidence="1">
    <location>
        <begin position="67"/>
        <end position="86"/>
    </location>
</feature>